<name>A0ABR8P8K1_9LACO</name>
<evidence type="ECO:0000313" key="2">
    <source>
        <dbReference type="Proteomes" id="UP000704341"/>
    </source>
</evidence>
<comment type="caution">
    <text evidence="1">The sequence shown here is derived from an EMBL/GenBank/DDBJ whole genome shotgun (WGS) entry which is preliminary data.</text>
</comment>
<sequence>MDYKKISAGLTFLMTDKRITIVHGVLKSLGISPHRDDYDDFVQEGSIIFAQAYADYFSNAENNTDNERDLMCFAYQRMRWRLLDHLRRQQLESLLFTYSLDNEENESNYDVLLADTQASHPFTHLENSDFLGYLYHHSALNQQRYLVAKLNHHLSDRQIAKEYGVTRAAVSYWRRGVITRAHQLRAKMKGEF</sequence>
<dbReference type="RefSeq" id="WP_191668367.1">
    <property type="nucleotide sequence ID" value="NZ_QORN01000033.1"/>
</dbReference>
<gene>
    <name evidence="1" type="ORF">DTK66_08325</name>
</gene>
<protein>
    <submittedName>
        <fullName evidence="1">Sigma-70 family RNA polymerase sigma factor</fullName>
    </submittedName>
</protein>
<organism evidence="1 2">
    <name type="scientific">Limosilactobacillus walteri</name>
    <dbReference type="NCBI Taxonomy" id="2268022"/>
    <lineage>
        <taxon>Bacteria</taxon>
        <taxon>Bacillati</taxon>
        <taxon>Bacillota</taxon>
        <taxon>Bacilli</taxon>
        <taxon>Lactobacillales</taxon>
        <taxon>Lactobacillaceae</taxon>
        <taxon>Limosilactobacillus</taxon>
    </lineage>
</organism>
<dbReference type="EMBL" id="QORN01000033">
    <property type="protein sequence ID" value="MBD5807099.1"/>
    <property type="molecule type" value="Genomic_DNA"/>
</dbReference>
<dbReference type="Proteomes" id="UP000704341">
    <property type="component" value="Unassembled WGS sequence"/>
</dbReference>
<accession>A0ABR8P8K1</accession>
<evidence type="ECO:0000313" key="1">
    <source>
        <dbReference type="EMBL" id="MBD5807099.1"/>
    </source>
</evidence>
<proteinExistence type="predicted"/>
<reference evidence="1 2" key="1">
    <citation type="submission" date="2018-07" db="EMBL/GenBank/DDBJ databases">
        <title>Phylogenomic Insights into understanding Host Adaptation of Lactobacillus reuteri by a novel species, Lactobacillus spp. M31.</title>
        <authorList>
            <person name="Sharma S."/>
            <person name="Patil P."/>
            <person name="Korpole S."/>
            <person name="Patil P.B."/>
        </authorList>
    </citation>
    <scope>NUCLEOTIDE SEQUENCE [LARGE SCALE GENOMIC DNA]</scope>
    <source>
        <strain evidence="1 2">M31</strain>
    </source>
</reference>
<keyword evidence="2" id="KW-1185">Reference proteome</keyword>